<evidence type="ECO:0000313" key="3">
    <source>
        <dbReference type="Proteomes" id="UP000298173"/>
    </source>
</evidence>
<accession>A0A4R8V1P2</accession>
<feature type="compositionally biased region" description="Basic and acidic residues" evidence="1">
    <location>
        <begin position="351"/>
        <end position="360"/>
    </location>
</feature>
<feature type="region of interest" description="Disordered" evidence="1">
    <location>
        <begin position="337"/>
        <end position="361"/>
    </location>
</feature>
<dbReference type="Gene3D" id="1.25.40.10">
    <property type="entry name" value="Tetratricopeptide repeat domain"/>
    <property type="match status" value="1"/>
</dbReference>
<gene>
    <name evidence="2" type="ORF">E3O06_01825</name>
</gene>
<keyword evidence="3" id="KW-1185">Reference proteome</keyword>
<dbReference type="EMBL" id="SOEY01000006">
    <property type="protein sequence ID" value="TFB76149.1"/>
    <property type="molecule type" value="Genomic_DNA"/>
</dbReference>
<evidence type="ECO:0000313" key="2">
    <source>
        <dbReference type="EMBL" id="TFB76149.1"/>
    </source>
</evidence>
<dbReference type="Proteomes" id="UP000298173">
    <property type="component" value="Unassembled WGS sequence"/>
</dbReference>
<proteinExistence type="predicted"/>
<dbReference type="InterPro" id="IPR049886">
    <property type="entry name" value="CFI_box_CTERM_dom"/>
</dbReference>
<comment type="caution">
    <text evidence="2">The sequence shown here is derived from an EMBL/GenBank/DDBJ whole genome shotgun (WGS) entry which is preliminary data.</text>
</comment>
<name>A0A4R8V1P2_9MICO</name>
<protein>
    <recommendedName>
        <fullName evidence="4">Tetratricopeptide repeat protein</fullName>
    </recommendedName>
</protein>
<reference evidence="2 3" key="1">
    <citation type="submission" date="2019-03" db="EMBL/GenBank/DDBJ databases">
        <title>Genomics of glacier-inhabiting Cryobacterium strains.</title>
        <authorList>
            <person name="Liu Q."/>
            <person name="Xin Y.-H."/>
        </authorList>
    </citation>
    <scope>NUCLEOTIDE SEQUENCE [LARGE SCALE GENOMIC DNA]</scope>
    <source>
        <strain evidence="2 3">HLT2-23</strain>
    </source>
</reference>
<dbReference type="RefSeq" id="WP_134501331.1">
    <property type="nucleotide sequence ID" value="NZ_SOEY01000006.1"/>
</dbReference>
<organism evidence="2 3">
    <name type="scientific">Cryobacterium glaciale</name>
    <dbReference type="NCBI Taxonomy" id="1259145"/>
    <lineage>
        <taxon>Bacteria</taxon>
        <taxon>Bacillati</taxon>
        <taxon>Actinomycetota</taxon>
        <taxon>Actinomycetes</taxon>
        <taxon>Micrococcales</taxon>
        <taxon>Microbacteriaceae</taxon>
        <taxon>Cryobacterium</taxon>
    </lineage>
</organism>
<evidence type="ECO:0008006" key="4">
    <source>
        <dbReference type="Google" id="ProtNLM"/>
    </source>
</evidence>
<dbReference type="InterPro" id="IPR011990">
    <property type="entry name" value="TPR-like_helical_dom_sf"/>
</dbReference>
<dbReference type="OrthoDB" id="904022at2"/>
<dbReference type="NCBIfam" id="NF041770">
    <property type="entry name" value="CFI_box_CTERM"/>
    <property type="match status" value="1"/>
</dbReference>
<sequence length="446" mass="48608">MSVSNQAEQAGMDAQQFLERATDALPASELEDSLGRLTPEARMLVWEALIDGVPVNPVERSRALAGHLMREGKATLGEFQEDLASMSPQGRAHAFGLLTSTPDYKLKGIRWQPYPYPYEVAAGKRVTAYQTTVDLVRDLVDVDWAEAMSTIDGSKRQAGDGDWAGAAVTVQRAVSTLERLITTVSTVYRHDLAVALYHLEAYLGNSRDRVGARAAIERSLNLLVEVQKTVDDDSVKFDIAKALASRAVIFAETGNFTDALRGQAASIAVLEHLADSDLREFGPPLAEHLTQQALFLRSAGDIPEATSMIARALASFEHLVASGVRADPRFVERARTEEADIRAAGGSPSAPDREDPEKQARAGGGCYIATAVYGSSEAPPVLTLRHFRDENLAQSGAGRAFIRFYYATSPAIAKRLEHASVLNRVVRRFLDFVVRKLDGRRRSGTN</sequence>
<evidence type="ECO:0000256" key="1">
    <source>
        <dbReference type="SAM" id="MobiDB-lite"/>
    </source>
</evidence>
<dbReference type="AlphaFoldDB" id="A0A4R8V1P2"/>